<dbReference type="InterPro" id="IPR045865">
    <property type="entry name" value="ACT-like_dom_sf"/>
</dbReference>
<keyword evidence="10" id="KW-0028">Amino-acid biosynthesis</keyword>
<organism evidence="23 24">
    <name type="scientific">Candidatus Lachnoclostridium stercoripullorum</name>
    <dbReference type="NCBI Taxonomy" id="2838635"/>
    <lineage>
        <taxon>Bacteria</taxon>
        <taxon>Bacillati</taxon>
        <taxon>Bacillota</taxon>
        <taxon>Clostridia</taxon>
        <taxon>Lachnospirales</taxon>
        <taxon>Lachnospiraceae</taxon>
    </lineage>
</organism>
<evidence type="ECO:0000259" key="20">
    <source>
        <dbReference type="PROSITE" id="PS51168"/>
    </source>
</evidence>
<dbReference type="CDD" id="cd04905">
    <property type="entry name" value="ACT_CM-PDT"/>
    <property type="match status" value="1"/>
</dbReference>
<dbReference type="GO" id="GO:0004664">
    <property type="term" value="F:prephenate dehydratase activity"/>
    <property type="evidence" value="ECO:0007669"/>
    <property type="project" value="UniProtKB-EC"/>
</dbReference>
<evidence type="ECO:0000256" key="5">
    <source>
        <dbReference type="ARBA" id="ARBA00004817"/>
    </source>
</evidence>
<dbReference type="SUPFAM" id="SSF53850">
    <property type="entry name" value="Periplasmic binding protein-like II"/>
    <property type="match status" value="1"/>
</dbReference>
<dbReference type="Pfam" id="PF00800">
    <property type="entry name" value="PDT"/>
    <property type="match status" value="1"/>
</dbReference>
<dbReference type="GO" id="GO:0046417">
    <property type="term" value="P:chorismate metabolic process"/>
    <property type="evidence" value="ECO:0007669"/>
    <property type="project" value="InterPro"/>
</dbReference>
<dbReference type="InterPro" id="IPR001086">
    <property type="entry name" value="Preph_deHydtase"/>
</dbReference>
<reference evidence="23" key="1">
    <citation type="journal article" date="2021" name="PeerJ">
        <title>Extensive microbial diversity within the chicken gut microbiome revealed by metagenomics and culture.</title>
        <authorList>
            <person name="Gilroy R."/>
            <person name="Ravi A."/>
            <person name="Getino M."/>
            <person name="Pursley I."/>
            <person name="Horton D.L."/>
            <person name="Alikhan N.F."/>
            <person name="Baker D."/>
            <person name="Gharbi K."/>
            <person name="Hall N."/>
            <person name="Watson M."/>
            <person name="Adriaenssens E.M."/>
            <person name="Foster-Nyarko E."/>
            <person name="Jarju S."/>
            <person name="Secka A."/>
            <person name="Antonio M."/>
            <person name="Oren A."/>
            <person name="Chaudhuri R.R."/>
            <person name="La Ragione R."/>
            <person name="Hildebrand F."/>
            <person name="Pallen M.J."/>
        </authorList>
    </citation>
    <scope>NUCLEOTIDE SEQUENCE</scope>
    <source>
        <strain evidence="23">ChiGjej4B4-12881</strain>
    </source>
</reference>
<evidence type="ECO:0000256" key="16">
    <source>
        <dbReference type="ARBA" id="ARBA00031175"/>
    </source>
</evidence>
<evidence type="ECO:0000256" key="7">
    <source>
        <dbReference type="ARBA" id="ARBA00014401"/>
    </source>
</evidence>
<dbReference type="InterPro" id="IPR008242">
    <property type="entry name" value="Chor_mutase/pphenate_deHydtase"/>
</dbReference>
<dbReference type="InterPro" id="IPR036979">
    <property type="entry name" value="CM_dom_sf"/>
</dbReference>
<evidence type="ECO:0000256" key="11">
    <source>
        <dbReference type="ARBA" id="ARBA00023141"/>
    </source>
</evidence>
<protein>
    <recommendedName>
        <fullName evidence="7">Bifunctional chorismate mutase/prephenate dehydratase</fullName>
        <ecNumber evidence="6">4.2.1.51</ecNumber>
    </recommendedName>
    <alternativeName>
        <fullName evidence="17">Chorismate mutase-prephenate dehydratase</fullName>
    </alternativeName>
    <alternativeName>
        <fullName evidence="8">Prephenate dehydratase</fullName>
    </alternativeName>
    <alternativeName>
        <fullName evidence="16">p-protein</fullName>
    </alternativeName>
</protein>
<feature type="domain" description="ACT" evidence="22">
    <location>
        <begin position="298"/>
        <end position="374"/>
    </location>
</feature>
<evidence type="ECO:0000256" key="1">
    <source>
        <dbReference type="ARBA" id="ARBA00000824"/>
    </source>
</evidence>
<evidence type="ECO:0000256" key="8">
    <source>
        <dbReference type="ARBA" id="ARBA00021872"/>
    </source>
</evidence>
<evidence type="ECO:0000256" key="6">
    <source>
        <dbReference type="ARBA" id="ARBA00013147"/>
    </source>
</evidence>
<evidence type="ECO:0000256" key="19">
    <source>
        <dbReference type="PIRSR" id="PIRSR001500-2"/>
    </source>
</evidence>
<evidence type="ECO:0000256" key="13">
    <source>
        <dbReference type="ARBA" id="ARBA00023235"/>
    </source>
</evidence>
<name>A0A9D1W3B2_9FIRM</name>
<evidence type="ECO:0000259" key="22">
    <source>
        <dbReference type="PROSITE" id="PS51671"/>
    </source>
</evidence>
<sequence>MDLQEIRKQLDVIDREILQLYEKRMDLSRDVAAYKMSVGKPVYDGERERQKLETVENMAQEDYRQGAGELFAQLMTIGRRLQYRLLAEHGQAPDTGFARIDRIPTEGARVVYQGVEGAYSHQASMEYFGEDGDLFHVKTWEEAMRAVEEGRADYGVLPIENSSAGAVSDNYDLLIKYHNYIVAEIFLPVKHALLGVPGGSLEQIHRVFSHPQALMQCSEYLNSHGEWSQISVENTAVAAKKVLEERDPSQAAVASEAAARLYGLQILRSGINHNKDNVTRFIVVSREKVYRKDAGKISLCFELPHRSGTLYNMLSNFIYNNVNMRMIQSRPIPGRNWEYRFFVDIEGRLDEPAVTNALKGVSEEAANLRILGNY</sequence>
<evidence type="ECO:0000256" key="15">
    <source>
        <dbReference type="ARBA" id="ARBA00023268"/>
    </source>
</evidence>
<evidence type="ECO:0000256" key="12">
    <source>
        <dbReference type="ARBA" id="ARBA00023222"/>
    </source>
</evidence>
<keyword evidence="12" id="KW-0584">Phenylalanine biosynthesis</keyword>
<dbReference type="PIRSF" id="PIRSF001500">
    <property type="entry name" value="Chor_mut_pdt_Ppr"/>
    <property type="match status" value="1"/>
</dbReference>
<feature type="site" description="Essential for prephenate dehydratase activity" evidence="19">
    <location>
        <position position="279"/>
    </location>
</feature>
<dbReference type="SUPFAM" id="SSF55021">
    <property type="entry name" value="ACT-like"/>
    <property type="match status" value="1"/>
</dbReference>
<keyword evidence="14 23" id="KW-0456">Lyase</keyword>
<dbReference type="GO" id="GO:0005737">
    <property type="term" value="C:cytoplasm"/>
    <property type="evidence" value="ECO:0007669"/>
    <property type="project" value="UniProtKB-SubCell"/>
</dbReference>
<keyword evidence="15" id="KW-0511">Multifunctional enzyme</keyword>
<dbReference type="Gene3D" id="1.20.59.10">
    <property type="entry name" value="Chorismate mutase"/>
    <property type="match status" value="1"/>
</dbReference>
<comment type="pathway">
    <text evidence="5">Metabolic intermediate biosynthesis; prephenate biosynthesis; prephenate from chorismate: step 1/1.</text>
</comment>
<evidence type="ECO:0000256" key="14">
    <source>
        <dbReference type="ARBA" id="ARBA00023239"/>
    </source>
</evidence>
<dbReference type="PROSITE" id="PS51671">
    <property type="entry name" value="ACT"/>
    <property type="match status" value="1"/>
</dbReference>
<dbReference type="AlphaFoldDB" id="A0A9D1W3B2"/>
<gene>
    <name evidence="23" type="primary">pheA</name>
    <name evidence="23" type="ORF">IAA28_03585</name>
</gene>
<dbReference type="Proteomes" id="UP000886780">
    <property type="component" value="Unassembled WGS sequence"/>
</dbReference>
<dbReference type="Gene3D" id="3.40.190.10">
    <property type="entry name" value="Periplasmic binding protein-like II"/>
    <property type="match status" value="2"/>
</dbReference>
<accession>A0A9D1W3B2</accession>
<dbReference type="SUPFAM" id="SSF48600">
    <property type="entry name" value="Chorismate mutase II"/>
    <property type="match status" value="1"/>
</dbReference>
<feature type="domain" description="Prephenate dehydratase" evidence="21">
    <location>
        <begin position="109"/>
        <end position="286"/>
    </location>
</feature>
<evidence type="ECO:0000259" key="21">
    <source>
        <dbReference type="PROSITE" id="PS51171"/>
    </source>
</evidence>
<feature type="domain" description="Chorismate mutase" evidence="20">
    <location>
        <begin position="1"/>
        <end position="86"/>
    </location>
</feature>
<keyword evidence="9" id="KW-0963">Cytoplasm</keyword>
<evidence type="ECO:0000256" key="4">
    <source>
        <dbReference type="ARBA" id="ARBA00004741"/>
    </source>
</evidence>
<dbReference type="PROSITE" id="PS51168">
    <property type="entry name" value="CHORISMATE_MUT_2"/>
    <property type="match status" value="1"/>
</dbReference>
<dbReference type="Gene3D" id="3.30.70.260">
    <property type="match status" value="1"/>
</dbReference>
<comment type="function">
    <text evidence="2">Catalyzes the Claisen rearrangement of chorismate to prephenate and the decarboxylation/dehydration of prephenate to phenylpyruvate.</text>
</comment>
<comment type="catalytic activity">
    <reaction evidence="1">
        <text>chorismate = prephenate</text>
        <dbReference type="Rhea" id="RHEA:13897"/>
        <dbReference type="ChEBI" id="CHEBI:29748"/>
        <dbReference type="ChEBI" id="CHEBI:29934"/>
        <dbReference type="EC" id="5.4.99.5"/>
    </reaction>
</comment>
<comment type="caution">
    <text evidence="23">The sequence shown here is derived from an EMBL/GenBank/DDBJ whole genome shotgun (WGS) entry which is preliminary data.</text>
</comment>
<dbReference type="PANTHER" id="PTHR21022">
    <property type="entry name" value="PREPHENATE DEHYDRATASE P PROTEIN"/>
    <property type="match status" value="1"/>
</dbReference>
<keyword evidence="13" id="KW-0413">Isomerase</keyword>
<dbReference type="SMART" id="SM00830">
    <property type="entry name" value="CM_2"/>
    <property type="match status" value="1"/>
</dbReference>
<evidence type="ECO:0000256" key="3">
    <source>
        <dbReference type="ARBA" id="ARBA00004496"/>
    </source>
</evidence>
<evidence type="ECO:0000313" key="23">
    <source>
        <dbReference type="EMBL" id="HIX51875.1"/>
    </source>
</evidence>
<dbReference type="EC" id="4.2.1.51" evidence="6"/>
<dbReference type="Pfam" id="PF01817">
    <property type="entry name" value="CM_2"/>
    <property type="match status" value="1"/>
</dbReference>
<evidence type="ECO:0000256" key="2">
    <source>
        <dbReference type="ARBA" id="ARBA00002364"/>
    </source>
</evidence>
<evidence type="ECO:0000313" key="24">
    <source>
        <dbReference type="Proteomes" id="UP000886780"/>
    </source>
</evidence>
<dbReference type="GO" id="GO:0009094">
    <property type="term" value="P:L-phenylalanine biosynthetic process"/>
    <property type="evidence" value="ECO:0007669"/>
    <property type="project" value="UniProtKB-KW"/>
</dbReference>
<dbReference type="PANTHER" id="PTHR21022:SF19">
    <property type="entry name" value="PREPHENATE DEHYDRATASE-RELATED"/>
    <property type="match status" value="1"/>
</dbReference>
<comment type="subcellular location">
    <subcellularLocation>
        <location evidence="3">Cytoplasm</location>
    </subcellularLocation>
</comment>
<keyword evidence="11" id="KW-0057">Aromatic amino acid biosynthesis</keyword>
<dbReference type="EMBL" id="DXEU01000062">
    <property type="protein sequence ID" value="HIX51875.1"/>
    <property type="molecule type" value="Genomic_DNA"/>
</dbReference>
<dbReference type="InterPro" id="IPR002912">
    <property type="entry name" value="ACT_dom"/>
</dbReference>
<proteinExistence type="predicted"/>
<dbReference type="GO" id="GO:0004106">
    <property type="term" value="F:chorismate mutase activity"/>
    <property type="evidence" value="ECO:0007669"/>
    <property type="project" value="UniProtKB-EC"/>
</dbReference>
<dbReference type="InterPro" id="IPR036263">
    <property type="entry name" value="Chorismate_II_sf"/>
</dbReference>
<comment type="catalytic activity">
    <reaction evidence="18">
        <text>prephenate + H(+) = 3-phenylpyruvate + CO2 + H2O</text>
        <dbReference type="Rhea" id="RHEA:21648"/>
        <dbReference type="ChEBI" id="CHEBI:15377"/>
        <dbReference type="ChEBI" id="CHEBI:15378"/>
        <dbReference type="ChEBI" id="CHEBI:16526"/>
        <dbReference type="ChEBI" id="CHEBI:18005"/>
        <dbReference type="ChEBI" id="CHEBI:29934"/>
        <dbReference type="EC" id="4.2.1.51"/>
    </reaction>
</comment>
<evidence type="ECO:0000256" key="17">
    <source>
        <dbReference type="ARBA" id="ARBA00031520"/>
    </source>
</evidence>
<comment type="pathway">
    <text evidence="4">Amino-acid biosynthesis; L-phenylalanine biosynthesis; phenylpyruvate from prephenate: step 1/1.</text>
</comment>
<dbReference type="PROSITE" id="PS51171">
    <property type="entry name" value="PREPHENATE_DEHYDR_3"/>
    <property type="match status" value="1"/>
</dbReference>
<evidence type="ECO:0000256" key="9">
    <source>
        <dbReference type="ARBA" id="ARBA00022490"/>
    </source>
</evidence>
<reference evidence="23" key="2">
    <citation type="submission" date="2021-04" db="EMBL/GenBank/DDBJ databases">
        <authorList>
            <person name="Gilroy R."/>
        </authorList>
    </citation>
    <scope>NUCLEOTIDE SEQUENCE</scope>
    <source>
        <strain evidence="23">ChiGjej4B4-12881</strain>
    </source>
</reference>
<dbReference type="InterPro" id="IPR002701">
    <property type="entry name" value="CM_II_prokaryot"/>
</dbReference>
<evidence type="ECO:0000256" key="18">
    <source>
        <dbReference type="ARBA" id="ARBA00047848"/>
    </source>
</evidence>
<dbReference type="NCBIfam" id="NF008865">
    <property type="entry name" value="PRK11898.1"/>
    <property type="match status" value="1"/>
</dbReference>
<evidence type="ECO:0000256" key="10">
    <source>
        <dbReference type="ARBA" id="ARBA00022605"/>
    </source>
</evidence>
<dbReference type="CDD" id="cd13631">
    <property type="entry name" value="PBP2_Ct-PDT_like"/>
    <property type="match status" value="1"/>
</dbReference>